<dbReference type="InterPro" id="IPR036865">
    <property type="entry name" value="CRAL-TRIO_dom_sf"/>
</dbReference>
<dbReference type="Gene3D" id="3.40.525.10">
    <property type="entry name" value="CRAL-TRIO lipid binding domain"/>
    <property type="match status" value="1"/>
</dbReference>
<keyword evidence="3" id="KW-1185">Reference proteome</keyword>
<dbReference type="InterPro" id="IPR036273">
    <property type="entry name" value="CRAL/TRIO_N_dom_sf"/>
</dbReference>
<protein>
    <submittedName>
        <fullName evidence="2">Alpha-tocopherol transfer protein-like</fullName>
    </submittedName>
</protein>
<dbReference type="GO" id="GO:0016020">
    <property type="term" value="C:membrane"/>
    <property type="evidence" value="ECO:0007669"/>
    <property type="project" value="TreeGrafter"/>
</dbReference>
<dbReference type="PRINTS" id="PR00180">
    <property type="entry name" value="CRETINALDHBP"/>
</dbReference>
<dbReference type="PANTHER" id="PTHR10174:SF224">
    <property type="entry name" value="RETINOL-BINDING PROTEIN PINTA"/>
    <property type="match status" value="1"/>
</dbReference>
<dbReference type="Pfam" id="PF00650">
    <property type="entry name" value="CRAL_TRIO"/>
    <property type="match status" value="1"/>
</dbReference>
<accession>A0AAE1H7H3</accession>
<reference evidence="2" key="1">
    <citation type="submission" date="2021-07" db="EMBL/GenBank/DDBJ databases">
        <authorList>
            <person name="Catto M.A."/>
            <person name="Jacobson A."/>
            <person name="Kennedy G."/>
            <person name="Labadie P."/>
            <person name="Hunt B.G."/>
            <person name="Srinivasan R."/>
        </authorList>
    </citation>
    <scope>NUCLEOTIDE SEQUENCE</scope>
    <source>
        <strain evidence="2">PL_HMW_Pooled</strain>
        <tissue evidence="2">Head</tissue>
    </source>
</reference>
<dbReference type="AlphaFoldDB" id="A0AAE1H7H3"/>
<evidence type="ECO:0000313" key="3">
    <source>
        <dbReference type="Proteomes" id="UP001219518"/>
    </source>
</evidence>
<evidence type="ECO:0000313" key="2">
    <source>
        <dbReference type="EMBL" id="KAK3916074.1"/>
    </source>
</evidence>
<dbReference type="PROSITE" id="PS50191">
    <property type="entry name" value="CRAL_TRIO"/>
    <property type="match status" value="1"/>
</dbReference>
<dbReference type="EMBL" id="JAHWGI010000485">
    <property type="protein sequence ID" value="KAK3916074.1"/>
    <property type="molecule type" value="Genomic_DNA"/>
</dbReference>
<dbReference type="InterPro" id="IPR001251">
    <property type="entry name" value="CRAL-TRIO_dom"/>
</dbReference>
<proteinExistence type="predicted"/>
<name>A0AAE1H7H3_9NEOP</name>
<dbReference type="GO" id="GO:1902936">
    <property type="term" value="F:phosphatidylinositol bisphosphate binding"/>
    <property type="evidence" value="ECO:0007669"/>
    <property type="project" value="TreeGrafter"/>
</dbReference>
<feature type="domain" description="CRAL-TRIO" evidence="1">
    <location>
        <begin position="138"/>
        <end position="286"/>
    </location>
</feature>
<organism evidence="2 3">
    <name type="scientific">Frankliniella fusca</name>
    <dbReference type="NCBI Taxonomy" id="407009"/>
    <lineage>
        <taxon>Eukaryota</taxon>
        <taxon>Metazoa</taxon>
        <taxon>Ecdysozoa</taxon>
        <taxon>Arthropoda</taxon>
        <taxon>Hexapoda</taxon>
        <taxon>Insecta</taxon>
        <taxon>Pterygota</taxon>
        <taxon>Neoptera</taxon>
        <taxon>Paraneoptera</taxon>
        <taxon>Thysanoptera</taxon>
        <taxon>Terebrantia</taxon>
        <taxon>Thripoidea</taxon>
        <taxon>Thripidae</taxon>
        <taxon>Frankliniella</taxon>
    </lineage>
</organism>
<dbReference type="Proteomes" id="UP001219518">
    <property type="component" value="Unassembled WGS sequence"/>
</dbReference>
<dbReference type="CDD" id="cd00170">
    <property type="entry name" value="SEC14"/>
    <property type="match status" value="1"/>
</dbReference>
<reference evidence="2" key="2">
    <citation type="journal article" date="2023" name="BMC Genomics">
        <title>Pest status, molecular evolution, and epigenetic factors derived from the genome assembly of Frankliniella fusca, a thysanopteran phytovirus vector.</title>
        <authorList>
            <person name="Catto M.A."/>
            <person name="Labadie P.E."/>
            <person name="Jacobson A.L."/>
            <person name="Kennedy G.G."/>
            <person name="Srinivasan R."/>
            <person name="Hunt B.G."/>
        </authorList>
    </citation>
    <scope>NUCLEOTIDE SEQUENCE</scope>
    <source>
        <strain evidence="2">PL_HMW_Pooled</strain>
    </source>
</reference>
<dbReference type="SUPFAM" id="SSF46938">
    <property type="entry name" value="CRAL/TRIO N-terminal domain"/>
    <property type="match status" value="1"/>
</dbReference>
<dbReference type="PANTHER" id="PTHR10174">
    <property type="entry name" value="ALPHA-TOCOPHEROL TRANSFER PROTEIN-RELATED"/>
    <property type="match status" value="1"/>
</dbReference>
<dbReference type="SUPFAM" id="SSF52087">
    <property type="entry name" value="CRAL/TRIO domain"/>
    <property type="match status" value="1"/>
</dbReference>
<sequence>MRVDEEDHPRHRLGLTRYTTNTNKMRLLADLDQLNEEQELQLYKRWETTPEATRRDAAALREWLQKQPHLPKLTEDEDEWLCRYLLACKNSLERAKRRIEYFFTVQAMWPEYFEAPSIEVGMAFSEYMWGAPLPKMLPDGTRVTFYKFSPVLAKDPSNMNWMMFYMLSLGYIELQLSTPGQPLHIEVIFDVENYTMGVNNSFIAHLGEFRRFVQCIQVALPLHIRRIHVINAPPLAIGALNKLVRPFLQDKINQRIVTHDNLESLHKLVSRDCLPSDLGGLLPHNMREYTLKWGDMAAAAAQWFNDRRWMKADLSSKPDCKFNTEFGIDGSFRKLAVD</sequence>
<gene>
    <name evidence="2" type="ORF">KUF71_025332</name>
</gene>
<evidence type="ECO:0000259" key="1">
    <source>
        <dbReference type="PROSITE" id="PS50191"/>
    </source>
</evidence>
<comment type="caution">
    <text evidence="2">The sequence shown here is derived from an EMBL/GenBank/DDBJ whole genome shotgun (WGS) entry which is preliminary data.</text>
</comment>
<dbReference type="SMART" id="SM00516">
    <property type="entry name" value="SEC14"/>
    <property type="match status" value="1"/>
</dbReference>